<evidence type="ECO:0008006" key="3">
    <source>
        <dbReference type="Google" id="ProtNLM"/>
    </source>
</evidence>
<organism evidence="1 2">
    <name type="scientific">Nonlabens arenilitoris</name>
    <dbReference type="NCBI Taxonomy" id="1217969"/>
    <lineage>
        <taxon>Bacteria</taxon>
        <taxon>Pseudomonadati</taxon>
        <taxon>Bacteroidota</taxon>
        <taxon>Flavobacteriia</taxon>
        <taxon>Flavobacteriales</taxon>
        <taxon>Flavobacteriaceae</taxon>
        <taxon>Nonlabens</taxon>
    </lineage>
</organism>
<evidence type="ECO:0000313" key="1">
    <source>
        <dbReference type="EMBL" id="PQJ31024.1"/>
    </source>
</evidence>
<sequence>MNIGFHHKYIIILPAFLLVFLSNGQSNVKLNGVVLDSLGNPVASATIVAKGIDVKDFKYTTGDLDGLYDIMLKQSIDYQLSIRSIGYTTITDTLNLEKGEFRKYILKNSTESLDSILINARAPILQKGDTTSYRVEYFLTGEERKARDILEKLPGVEVDARGNVMVDGKDVTVLMVDGKVFFSGDEKLGVNNIPSDVIDEIEIVQNYNPIPFMKDLNESEQVALNIKLKADKQNFIFGDLGIGAGYEAYNAHGNLFYYSKKLGLNVISGASNDGQRVFTAQDYVDFEGGNSLLLNDAEKYFSLLNSSIANYLNRDDFKENSNIVGAINAVSEVSPRSTVSAYSIWLNDDSYFSSLSERIYPFQQLEESLENTSDVSALLGLTKVKWQYRKTTSNYWDFSGLFKTSFSDATSNLNSNSNTGNSRFTNSVSDINNYDIEIEANHNAQWNKKSFVQWENKFSNSKNENIVEWNFNEPVFSDLIDYQGDATNLFLNQSTKRQRTSLSSNFDYFWNFKRGFQLNPKAIISFERENYQTIDGELINSVFTSFQNNGFNNDLDFNSTTYGVGSDFFFKNDYHSIRFGFMVNQYIYSSANFSEASLEQNPFRILPQVNYKLSLSKNRKISFDYSTKVYVPSSTLLANRFRLTNYNTVVAGDNMISDQYLHSLSLRYSSGTRASKHLFNSSLNYSYRSRAVTTFRDLNSVDQILRYTLLDAPNQNTSFSMNSTHLVNKWRFVLKPSYQISSSNNILNGDLIDVNLKRFRYDIKAISNYKKFVNFELSFNQNFNWYQGFNDNRFRNTSFDIGLKHDFNELLIASFNYNQTYFKNLDRKDSRSFGLLDFNINYRPAKSSWSFDLNAMNLIDTASKSDSSFSDIIVSQNDTFIVPFRFVFKTIYNF</sequence>
<evidence type="ECO:0000313" key="2">
    <source>
        <dbReference type="Proteomes" id="UP000239747"/>
    </source>
</evidence>
<dbReference type="EMBL" id="MTPW01000001">
    <property type="protein sequence ID" value="PQJ31024.1"/>
    <property type="molecule type" value="Genomic_DNA"/>
</dbReference>
<dbReference type="Proteomes" id="UP000239747">
    <property type="component" value="Unassembled WGS sequence"/>
</dbReference>
<comment type="caution">
    <text evidence="1">The sequence shown here is derived from an EMBL/GenBank/DDBJ whole genome shotgun (WGS) entry which is preliminary data.</text>
</comment>
<dbReference type="AlphaFoldDB" id="A0A2S7U9E8"/>
<dbReference type="SUPFAM" id="SSF49464">
    <property type="entry name" value="Carboxypeptidase regulatory domain-like"/>
    <property type="match status" value="1"/>
</dbReference>
<dbReference type="RefSeq" id="WP_105070181.1">
    <property type="nucleotide sequence ID" value="NZ_MTPW01000001.1"/>
</dbReference>
<protein>
    <recommendedName>
        <fullName evidence="3">TonB-dependent receptor</fullName>
    </recommendedName>
</protein>
<dbReference type="SUPFAM" id="SSF56935">
    <property type="entry name" value="Porins"/>
    <property type="match status" value="1"/>
</dbReference>
<gene>
    <name evidence="1" type="ORF">BST92_03385</name>
</gene>
<dbReference type="Gene3D" id="2.60.40.1120">
    <property type="entry name" value="Carboxypeptidase-like, regulatory domain"/>
    <property type="match status" value="1"/>
</dbReference>
<accession>A0A2S7U9E8</accession>
<name>A0A2S7U9E8_9FLAO</name>
<dbReference type="OrthoDB" id="603275at2"/>
<keyword evidence="2" id="KW-1185">Reference proteome</keyword>
<reference evidence="1 2" key="1">
    <citation type="submission" date="2017-01" db="EMBL/GenBank/DDBJ databases">
        <title>Trade-off between light-utilization and light-protection in marine flavobacteria.</title>
        <authorList>
            <person name="Kumagai Y."/>
            <person name="Yoshizawa S."/>
            <person name="Kogure K."/>
            <person name="Iwasaki W."/>
        </authorList>
    </citation>
    <scope>NUCLEOTIDE SEQUENCE [LARGE SCALE GENOMIC DNA]</scope>
    <source>
        <strain evidence="1 2">KCTC 32109</strain>
    </source>
</reference>
<dbReference type="InterPro" id="IPR008969">
    <property type="entry name" value="CarboxyPept-like_regulatory"/>
</dbReference>
<proteinExistence type="predicted"/>